<keyword evidence="3" id="KW-1185">Reference proteome</keyword>
<dbReference type="EMBL" id="QXTE01000421">
    <property type="protein sequence ID" value="TFJ98153.1"/>
    <property type="molecule type" value="Genomic_DNA"/>
</dbReference>
<feature type="region of interest" description="Disordered" evidence="1">
    <location>
        <begin position="109"/>
        <end position="139"/>
    </location>
</feature>
<comment type="caution">
    <text evidence="2">The sequence shown here is derived from an EMBL/GenBank/DDBJ whole genome shotgun (WGS) entry which is preliminary data.</text>
</comment>
<accession>A0A4D9DTV0</accession>
<organism evidence="2 3">
    <name type="scientific">Platysternon megacephalum</name>
    <name type="common">big-headed turtle</name>
    <dbReference type="NCBI Taxonomy" id="55544"/>
    <lineage>
        <taxon>Eukaryota</taxon>
        <taxon>Metazoa</taxon>
        <taxon>Chordata</taxon>
        <taxon>Craniata</taxon>
        <taxon>Vertebrata</taxon>
        <taxon>Euteleostomi</taxon>
        <taxon>Archelosauria</taxon>
        <taxon>Testudinata</taxon>
        <taxon>Testudines</taxon>
        <taxon>Cryptodira</taxon>
        <taxon>Durocryptodira</taxon>
        <taxon>Testudinoidea</taxon>
        <taxon>Platysternidae</taxon>
        <taxon>Platysternon</taxon>
    </lineage>
</organism>
<evidence type="ECO:0000313" key="3">
    <source>
        <dbReference type="Proteomes" id="UP000297703"/>
    </source>
</evidence>
<gene>
    <name evidence="2" type="ORF">DR999_PMT19943</name>
</gene>
<protein>
    <submittedName>
        <fullName evidence="2">Class I histocompatibility antigen, F10 alpha chain-like</fullName>
    </submittedName>
</protein>
<dbReference type="Proteomes" id="UP000297703">
    <property type="component" value="Unassembled WGS sequence"/>
</dbReference>
<reference evidence="2 3" key="1">
    <citation type="submission" date="2019-04" db="EMBL/GenBank/DDBJ databases">
        <title>Draft genome of the big-headed turtle Platysternon megacephalum.</title>
        <authorList>
            <person name="Gong S."/>
        </authorList>
    </citation>
    <scope>NUCLEOTIDE SEQUENCE [LARGE SCALE GENOMIC DNA]</scope>
    <source>
        <strain evidence="2">DO16091913</strain>
        <tissue evidence="2">Muscle</tissue>
    </source>
</reference>
<sequence length="195" mass="21077">MLQGDWQCSCMVPRKAVKCQIGAMTITHLVRCSVQGNHPCVSSLCQGVMGRARPGRASDRGESVLGLHAAVMPFLLSDRSTCPSAKARGAFGDRNLAMITGDLAKGHLSSRPQIAEQPHSHKPTTQNLNHYSSEPERLPQTRYWQPQLGPGEGMSFMADCPGSSSAAREVCSGAELHVVGDRAKFAHQTSQLWEP</sequence>
<reference evidence="2 3" key="2">
    <citation type="submission" date="2019-04" db="EMBL/GenBank/DDBJ databases">
        <title>The genome sequence of big-headed turtle.</title>
        <authorList>
            <person name="Gong S."/>
        </authorList>
    </citation>
    <scope>NUCLEOTIDE SEQUENCE [LARGE SCALE GENOMIC DNA]</scope>
    <source>
        <strain evidence="2">DO16091913</strain>
        <tissue evidence="2">Muscle</tissue>
    </source>
</reference>
<proteinExistence type="predicted"/>
<evidence type="ECO:0000256" key="1">
    <source>
        <dbReference type="SAM" id="MobiDB-lite"/>
    </source>
</evidence>
<name>A0A4D9DTV0_9SAUR</name>
<feature type="compositionally biased region" description="Polar residues" evidence="1">
    <location>
        <begin position="123"/>
        <end position="132"/>
    </location>
</feature>
<dbReference type="AlphaFoldDB" id="A0A4D9DTV0"/>
<evidence type="ECO:0000313" key="2">
    <source>
        <dbReference type="EMBL" id="TFJ98153.1"/>
    </source>
</evidence>